<dbReference type="PANTHER" id="PTHR10151:SF120">
    <property type="entry name" value="BIS(5'-ADENOSYL)-TRIPHOSPHATASE"/>
    <property type="match status" value="1"/>
</dbReference>
<protein>
    <submittedName>
        <fullName evidence="2">Alkaline phosphatase family protein</fullName>
    </submittedName>
</protein>
<keyword evidence="1" id="KW-0472">Membrane</keyword>
<dbReference type="InterPro" id="IPR002591">
    <property type="entry name" value="Phosphodiest/P_Trfase"/>
</dbReference>
<dbReference type="Proteomes" id="UP000339690">
    <property type="component" value="Chromosome"/>
</dbReference>
<proteinExistence type="predicted"/>
<keyword evidence="1" id="KW-1133">Transmembrane helix</keyword>
<dbReference type="PANTHER" id="PTHR10151">
    <property type="entry name" value="ECTONUCLEOTIDE PYROPHOSPHATASE/PHOSPHODIESTERASE"/>
    <property type="match status" value="1"/>
</dbReference>
<feature type="transmembrane region" description="Helical" evidence="1">
    <location>
        <begin position="12"/>
        <end position="30"/>
    </location>
</feature>
<dbReference type="SUPFAM" id="SSF53649">
    <property type="entry name" value="Alkaline phosphatase-like"/>
    <property type="match status" value="1"/>
</dbReference>
<organism evidence="2 3">
    <name type="scientific">Gracilibacillus salitolerans</name>
    <dbReference type="NCBI Taxonomy" id="2663022"/>
    <lineage>
        <taxon>Bacteria</taxon>
        <taxon>Bacillati</taxon>
        <taxon>Bacillota</taxon>
        <taxon>Bacilli</taxon>
        <taxon>Bacillales</taxon>
        <taxon>Bacillaceae</taxon>
        <taxon>Gracilibacillus</taxon>
    </lineage>
</organism>
<sequence>MKERRLNKVLKLTIIILIILLILSLVYLYLIQPIVKTNTLNQSSNDTSKPVVMIIIDSIMDKPLQNTIKEGKAPALEFLIHNGNYYPDMVSSYPTMSVTIDSTLLTGTYPNDHKVPALVWYDEQNKQFISYGSARKEIMKIGMKQVLHNSLFILNHHHLSKDVKTIHEELDGKSASVNTLVFRGNQKRLISVPRILNMNGFLEKGDSINGPRHFSYGLLSKLDPSNNKTHFWQAFGFNNEFATKELKFLIEEDHLPSYSLVYFSDNDKVIHKNGVNEMKGIEESDKQLQEILNSYPSWEEAIQDNIWIVMGDSGQSDIGKDEEQALIDLRKLLKDYNIHQISGPIQEQDQIVLGLNERMSFIYLLDSKLEQEQIATQLKSEDRINFIAWKQDDVVNVISGDKEGLLSFKPDGIFTDSYGQKWEIEGNEKILDLSLTKDLKVTYQDFPDGLARLYSSFYSHSGRYLIVDAKPGFEFVGEGSPTHVNGASHGSLYKHDSYFPMIVTGTKLKPEHKRMVDLKEWILKIVNDANNEGM</sequence>
<name>A0A5Q2TSA4_9BACI</name>
<evidence type="ECO:0000313" key="3">
    <source>
        <dbReference type="Proteomes" id="UP000339690"/>
    </source>
</evidence>
<dbReference type="InterPro" id="IPR017850">
    <property type="entry name" value="Alkaline_phosphatase_core_sf"/>
</dbReference>
<dbReference type="EMBL" id="CP045915">
    <property type="protein sequence ID" value="QGH37002.1"/>
    <property type="molecule type" value="Genomic_DNA"/>
</dbReference>
<dbReference type="AlphaFoldDB" id="A0A5Q2TSA4"/>
<keyword evidence="1" id="KW-0812">Transmembrane</keyword>
<dbReference type="KEGG" id="grc:GI584_12235"/>
<evidence type="ECO:0000313" key="2">
    <source>
        <dbReference type="EMBL" id="QGH37002.1"/>
    </source>
</evidence>
<dbReference type="Gene3D" id="3.40.720.10">
    <property type="entry name" value="Alkaline Phosphatase, subunit A"/>
    <property type="match status" value="1"/>
</dbReference>
<reference evidence="2 3" key="1">
    <citation type="submission" date="2019-11" db="EMBL/GenBank/DDBJ databases">
        <title>Gracilibacillus salitolerans sp. nov., a moderate halophile isolated from a saline soil in northwest China.</title>
        <authorList>
            <person name="Gan L."/>
        </authorList>
    </citation>
    <scope>NUCLEOTIDE SEQUENCE [LARGE SCALE GENOMIC DNA]</scope>
    <source>
        <strain evidence="2 3">SCU50</strain>
    </source>
</reference>
<evidence type="ECO:0000256" key="1">
    <source>
        <dbReference type="SAM" id="Phobius"/>
    </source>
</evidence>
<keyword evidence="3" id="KW-1185">Reference proteome</keyword>
<gene>
    <name evidence="2" type="ORF">GI584_12235</name>
</gene>
<dbReference type="Pfam" id="PF01663">
    <property type="entry name" value="Phosphodiest"/>
    <property type="match status" value="1"/>
</dbReference>
<accession>A0A5Q2TSA4</accession>
<dbReference type="GO" id="GO:0016787">
    <property type="term" value="F:hydrolase activity"/>
    <property type="evidence" value="ECO:0007669"/>
    <property type="project" value="UniProtKB-ARBA"/>
</dbReference>